<feature type="compositionally biased region" description="Polar residues" evidence="1">
    <location>
        <begin position="1"/>
        <end position="15"/>
    </location>
</feature>
<keyword evidence="2" id="KW-1133">Transmembrane helix</keyword>
<gene>
    <name evidence="3" type="ORF">EW145_g5373</name>
</gene>
<comment type="caution">
    <text evidence="3">The sequence shown here is derived from an EMBL/GenBank/DDBJ whole genome shotgun (WGS) entry which is preliminary data.</text>
</comment>
<keyword evidence="2" id="KW-0812">Transmembrane</keyword>
<feature type="transmembrane region" description="Helical" evidence="2">
    <location>
        <begin position="414"/>
        <end position="436"/>
    </location>
</feature>
<feature type="region of interest" description="Disordered" evidence="1">
    <location>
        <begin position="41"/>
        <end position="145"/>
    </location>
</feature>
<feature type="transmembrane region" description="Helical" evidence="2">
    <location>
        <begin position="491"/>
        <end position="514"/>
    </location>
</feature>
<feature type="compositionally biased region" description="Basic and acidic residues" evidence="1">
    <location>
        <begin position="108"/>
        <end position="139"/>
    </location>
</feature>
<feature type="region of interest" description="Disordered" evidence="1">
    <location>
        <begin position="1"/>
        <end position="20"/>
    </location>
</feature>
<dbReference type="Proteomes" id="UP000308199">
    <property type="component" value="Unassembled WGS sequence"/>
</dbReference>
<reference evidence="3 4" key="1">
    <citation type="submission" date="2019-02" db="EMBL/GenBank/DDBJ databases">
        <title>Genome sequencing of the rare red list fungi Phellinidium pouzarii.</title>
        <authorList>
            <person name="Buettner E."/>
            <person name="Kellner H."/>
        </authorList>
    </citation>
    <scope>NUCLEOTIDE SEQUENCE [LARGE SCALE GENOMIC DNA]</scope>
    <source>
        <strain evidence="3 4">DSM 108285</strain>
    </source>
</reference>
<sequence>MTSVEDIPATTTTSSEKADWLSPEEIKIFRALLRAFKEAEFKENQDKSGVATAADTKINDSSQGDTKNTKESQLVSPERTAVEPSSYNLDARLETTGQLKTTGGADGSRLDMVSESRKNGRKSVSDIAHEDTDRMDEGKTAAAPVTDTDVRSRPVVGVGTAGEKEKNEPDDDIYHKLYKQFKDVNGKLLLLENAISRLGGVGDVLSGIRQMRAVFEIALRWNLLDFPSGDVRVGKLDLEEVLAKVEDECWQDLEEDGEVFTGLQNVKVIVERLPESAEAMDKAFDELGTVNGCQFVSLCTALRAVRKHISDEGILRRVKGFAASQGLDVEKLAVKSVLSTFEGPLNEALESLSNVITEAINRDIPNLHTAEQRVTDKYNNMSTTATFFSGITATAIQITVPMTGSALKDAVNTVWLISLVFSVGSVIASLISLSWLQSRISMRAKEKGFKRGVIFLLRNGPVILMTAAAATFMIGLALFVNSSDQARITWIVTSSFIVLVSVILIFLAICFALLHERNTLSWSLRSIDELYKYARTAPLRIWHRIALLVEFREHEYTEDPTGDLTKDLTKSFLDESGTSPVSNITTEPSLGKIKQLLWRSEWINPRYPLINSEKATRGVGQLLITTSNGLILWSERARIFITRAFKSLFETSGPIQDAIWTEYYQSILAIEPTSMTHIHNTGKAYKIALPQGIHVLAAQYWHTPFGENLVCIADVADSGQDNVTAERRLMVLAYRTGEIVYSGTRIKRTASSLQISVVDNHFTKVLLSFADGSSPQLWHLKRHNLTSWEVKPKFKYDMDECICISAASFSGSRDELVVCAVDCTEDDSEHIYVWSTDEATMIRWIDIGWMHSGFPTCITWKVDEAWTLAWAAAYDDGKVVMGEISFFDSIDEDIRMNSSNT</sequence>
<feature type="compositionally biased region" description="Polar residues" evidence="1">
    <location>
        <begin position="59"/>
        <end position="75"/>
    </location>
</feature>
<name>A0A4S4L225_9AGAM</name>
<evidence type="ECO:0000256" key="2">
    <source>
        <dbReference type="SAM" id="Phobius"/>
    </source>
</evidence>
<organism evidence="3 4">
    <name type="scientific">Phellinidium pouzarii</name>
    <dbReference type="NCBI Taxonomy" id="167371"/>
    <lineage>
        <taxon>Eukaryota</taxon>
        <taxon>Fungi</taxon>
        <taxon>Dikarya</taxon>
        <taxon>Basidiomycota</taxon>
        <taxon>Agaricomycotina</taxon>
        <taxon>Agaricomycetes</taxon>
        <taxon>Hymenochaetales</taxon>
        <taxon>Hymenochaetaceae</taxon>
        <taxon>Phellinidium</taxon>
    </lineage>
</organism>
<proteinExistence type="predicted"/>
<dbReference type="SUPFAM" id="SSF69322">
    <property type="entry name" value="Tricorn protease domain 2"/>
    <property type="match status" value="1"/>
</dbReference>
<keyword evidence="2" id="KW-0472">Membrane</keyword>
<keyword evidence="4" id="KW-1185">Reference proteome</keyword>
<dbReference type="AlphaFoldDB" id="A0A4S4L225"/>
<protein>
    <submittedName>
        <fullName evidence="3">Uncharacterized protein</fullName>
    </submittedName>
</protein>
<accession>A0A4S4L225</accession>
<feature type="transmembrane region" description="Helical" evidence="2">
    <location>
        <begin position="456"/>
        <end position="479"/>
    </location>
</feature>
<evidence type="ECO:0000313" key="4">
    <source>
        <dbReference type="Proteomes" id="UP000308199"/>
    </source>
</evidence>
<evidence type="ECO:0000256" key="1">
    <source>
        <dbReference type="SAM" id="MobiDB-lite"/>
    </source>
</evidence>
<dbReference type="OrthoDB" id="972532at2759"/>
<evidence type="ECO:0000313" key="3">
    <source>
        <dbReference type="EMBL" id="THH04638.1"/>
    </source>
</evidence>
<dbReference type="EMBL" id="SGPK01000324">
    <property type="protein sequence ID" value="THH04638.1"/>
    <property type="molecule type" value="Genomic_DNA"/>
</dbReference>